<dbReference type="InterPro" id="IPR004147">
    <property type="entry name" value="ABC1_dom"/>
</dbReference>
<dbReference type="Gene3D" id="1.10.510.10">
    <property type="entry name" value="Transferase(Phosphotransferase) domain 1"/>
    <property type="match status" value="1"/>
</dbReference>
<dbReference type="SUPFAM" id="SSF56112">
    <property type="entry name" value="Protein kinase-like (PK-like)"/>
    <property type="match status" value="1"/>
</dbReference>
<feature type="domain" description="Protein kinase" evidence="3">
    <location>
        <begin position="224"/>
        <end position="554"/>
    </location>
</feature>
<dbReference type="PATRIC" id="fig|263475.3.peg.1927"/>
<keyword evidence="2" id="KW-0812">Transmembrane</keyword>
<dbReference type="PANTHER" id="PTHR10566">
    <property type="entry name" value="CHAPERONE-ACTIVITY OF BC1 COMPLEX CABC1 -RELATED"/>
    <property type="match status" value="1"/>
</dbReference>
<gene>
    <name evidence="4" type="ORF">AMD00_07370</name>
</gene>
<keyword evidence="5" id="KW-1185">Reference proteome</keyword>
<organism evidence="4 5">
    <name type="scientific">Viridibacillus arvi</name>
    <dbReference type="NCBI Taxonomy" id="263475"/>
    <lineage>
        <taxon>Bacteria</taxon>
        <taxon>Bacillati</taxon>
        <taxon>Bacillota</taxon>
        <taxon>Bacilli</taxon>
        <taxon>Bacillales</taxon>
        <taxon>Caryophanaceae</taxon>
        <taxon>Viridibacillus</taxon>
    </lineage>
</organism>
<feature type="transmembrane region" description="Helical" evidence="2">
    <location>
        <begin position="73"/>
        <end position="94"/>
    </location>
</feature>
<comment type="similarity">
    <text evidence="1">Belongs to the protein kinase superfamily. ADCK protein kinase family.</text>
</comment>
<dbReference type="GO" id="GO:0005524">
    <property type="term" value="F:ATP binding"/>
    <property type="evidence" value="ECO:0007669"/>
    <property type="project" value="InterPro"/>
</dbReference>
<evidence type="ECO:0000256" key="2">
    <source>
        <dbReference type="SAM" id="Phobius"/>
    </source>
</evidence>
<dbReference type="InterPro" id="IPR050154">
    <property type="entry name" value="UbiB_kinase"/>
</dbReference>
<accession>A0A0M0LNC3</accession>
<dbReference type="RefSeq" id="WP_053416391.1">
    <property type="nucleotide sequence ID" value="NZ_LILB01000001.1"/>
</dbReference>
<dbReference type="GO" id="GO:0004672">
    <property type="term" value="F:protein kinase activity"/>
    <property type="evidence" value="ECO:0007669"/>
    <property type="project" value="InterPro"/>
</dbReference>
<sequence length="663" mass="76023">MHYIWTALQLLIVGLIIYFVSGRLIGTKLNFMKRILSAVFSLTFTTFVYWYSYLRHTEYKNEDMMQAVTNVSTLVWIGSMLLIAMLFYLILELFDPIQLGAKGERLTGQKNIVTRFRSKFHRQKRLVEVFQIAFKHGIGKALKYKRTYENDRYLAIALRNMLEECGGIFIKFGQVLSARKDIFPAVFIEELSTLQQNVKPMTAEQVEKRLEQDLTKPMSEVFRSFNMQPIASGSIGQVHKAVLRENGKEVVVKLLRPNITSVMQKDLDILLHFSNWLVEESTWAENLGFHQLATGFANSLLEEINFEMEVRNMEQVSNALSKSKNKVKIPHVYKEYSNEYLLVLEYIHGVSIYNYEQNFEETNDKMHELLSSIYDSFLEQLLVAGVFHADPHPGNIFVMNNSKAAFLDFGAVGRLGPMQQKGLRTLFIGIERNDPEIVLEGLKNLLVDKNEMDEEGLLHALSQLLIQLQYLDKVSTEELVQTLFTIIQHYELKLYPMVGVALRALITLEGTLNGVDPTFDLFSEAKRFTAKNKRSFVTLSSPTEIKSHLQQELIMMLPMLKQMPKKIDHITTRLEKGEMKVKLDMFSGKENTLFISQWFSLFILLMVGITFGIISVALLAISQFINTAYAVYLNTVSFLGLFLSAVLLVRLSVQAIRNSKRAS</sequence>
<dbReference type="PROSITE" id="PS50011">
    <property type="entry name" value="PROTEIN_KINASE_DOM"/>
    <property type="match status" value="1"/>
</dbReference>
<proteinExistence type="inferred from homology"/>
<dbReference type="AlphaFoldDB" id="A0A0M0LNC3"/>
<keyword evidence="2" id="KW-0472">Membrane</keyword>
<dbReference type="EMBL" id="LILB01000001">
    <property type="protein sequence ID" value="KOO52218.1"/>
    <property type="molecule type" value="Genomic_DNA"/>
</dbReference>
<evidence type="ECO:0000313" key="4">
    <source>
        <dbReference type="EMBL" id="KOO52218.1"/>
    </source>
</evidence>
<dbReference type="InterPro" id="IPR011009">
    <property type="entry name" value="Kinase-like_dom_sf"/>
</dbReference>
<evidence type="ECO:0000259" key="3">
    <source>
        <dbReference type="PROSITE" id="PS50011"/>
    </source>
</evidence>
<dbReference type="STRING" id="263475.AMD00_07370"/>
<dbReference type="GeneID" id="301135921"/>
<dbReference type="PANTHER" id="PTHR10566:SF113">
    <property type="entry name" value="PROTEIN ACTIVITY OF BC1 COMPLEX KINASE 7, CHLOROPLASTIC"/>
    <property type="match status" value="1"/>
</dbReference>
<evidence type="ECO:0000313" key="5">
    <source>
        <dbReference type="Proteomes" id="UP000036867"/>
    </source>
</evidence>
<evidence type="ECO:0000256" key="1">
    <source>
        <dbReference type="ARBA" id="ARBA00009670"/>
    </source>
</evidence>
<dbReference type="CDD" id="cd05121">
    <property type="entry name" value="ABC1_ADCK3-like"/>
    <property type="match status" value="1"/>
</dbReference>
<reference evidence="5" key="1">
    <citation type="submission" date="2015-08" db="EMBL/GenBank/DDBJ databases">
        <title>Fjat-10028 dsm 16317.</title>
        <authorList>
            <person name="Liu B."/>
            <person name="Wang J."/>
            <person name="Zhu Y."/>
            <person name="Liu G."/>
            <person name="Chen Q."/>
            <person name="Chen Z."/>
            <person name="Lan J."/>
            <person name="Che J."/>
            <person name="Ge C."/>
            <person name="Shi H."/>
            <person name="Pan Z."/>
            <person name="Liu X."/>
        </authorList>
    </citation>
    <scope>NUCLEOTIDE SEQUENCE [LARGE SCALE GENOMIC DNA]</scope>
    <source>
        <strain evidence="5">DSM 16317</strain>
    </source>
</reference>
<dbReference type="OrthoDB" id="9795390at2"/>
<name>A0A0M0LNC3_9BACL</name>
<feature type="transmembrane region" description="Helical" evidence="2">
    <location>
        <begin position="6"/>
        <end position="26"/>
    </location>
</feature>
<feature type="transmembrane region" description="Helical" evidence="2">
    <location>
        <begin position="598"/>
        <end position="625"/>
    </location>
</feature>
<dbReference type="Pfam" id="PF03109">
    <property type="entry name" value="ABC1"/>
    <property type="match status" value="1"/>
</dbReference>
<feature type="transmembrane region" description="Helical" evidence="2">
    <location>
        <begin position="35"/>
        <end position="53"/>
    </location>
</feature>
<protein>
    <recommendedName>
        <fullName evidence="3">Protein kinase domain-containing protein</fullName>
    </recommendedName>
</protein>
<dbReference type="InterPro" id="IPR000719">
    <property type="entry name" value="Prot_kinase_dom"/>
</dbReference>
<feature type="transmembrane region" description="Helical" evidence="2">
    <location>
        <begin position="631"/>
        <end position="653"/>
    </location>
</feature>
<comment type="caution">
    <text evidence="4">The sequence shown here is derived from an EMBL/GenBank/DDBJ whole genome shotgun (WGS) entry which is preliminary data.</text>
</comment>
<keyword evidence="2" id="KW-1133">Transmembrane helix</keyword>
<dbReference type="Proteomes" id="UP000036867">
    <property type="component" value="Unassembled WGS sequence"/>
</dbReference>
<dbReference type="SMART" id="SM00220">
    <property type="entry name" value="S_TKc"/>
    <property type="match status" value="1"/>
</dbReference>